<keyword evidence="6 8" id="KW-0472">Membrane</keyword>
<evidence type="ECO:0000256" key="6">
    <source>
        <dbReference type="ARBA" id="ARBA00023136"/>
    </source>
</evidence>
<dbReference type="SMART" id="SM01190">
    <property type="entry name" value="EMP24_GP25L"/>
    <property type="match status" value="1"/>
</dbReference>
<dbReference type="PANTHER" id="PTHR22811">
    <property type="entry name" value="TRANSMEMBRANE EMP24 DOMAIN-CONTAINING PROTEIN"/>
    <property type="match status" value="1"/>
</dbReference>
<dbReference type="Pfam" id="PF01105">
    <property type="entry name" value="EMP24_GP25L"/>
    <property type="match status" value="1"/>
</dbReference>
<evidence type="ECO:0000259" key="10">
    <source>
        <dbReference type="PROSITE" id="PS50866"/>
    </source>
</evidence>
<comment type="subcellular location">
    <subcellularLocation>
        <location evidence="1 7">Membrane</location>
        <topology evidence="1 7">Single-pass type I membrane protein</topology>
    </subcellularLocation>
</comment>
<name>A0A8T2R4F6_CERRI</name>
<evidence type="ECO:0000256" key="9">
    <source>
        <dbReference type="SAM" id="SignalP"/>
    </source>
</evidence>
<proteinExistence type="inferred from homology"/>
<evidence type="ECO:0000256" key="3">
    <source>
        <dbReference type="ARBA" id="ARBA00022692"/>
    </source>
</evidence>
<keyword evidence="3 7" id="KW-0812">Transmembrane</keyword>
<dbReference type="PROSITE" id="PS50866">
    <property type="entry name" value="GOLD"/>
    <property type="match status" value="1"/>
</dbReference>
<evidence type="ECO:0000256" key="1">
    <source>
        <dbReference type="ARBA" id="ARBA00004479"/>
    </source>
</evidence>
<dbReference type="OrthoDB" id="1929172at2759"/>
<gene>
    <name evidence="11" type="ORF">KP509_30G057600</name>
</gene>
<feature type="signal peptide" evidence="9">
    <location>
        <begin position="1"/>
        <end position="24"/>
    </location>
</feature>
<dbReference type="Proteomes" id="UP000825935">
    <property type="component" value="Chromosome 30"/>
</dbReference>
<feature type="transmembrane region" description="Helical" evidence="8">
    <location>
        <begin position="181"/>
        <end position="203"/>
    </location>
</feature>
<keyword evidence="4 9" id="KW-0732">Signal</keyword>
<organism evidence="11 12">
    <name type="scientific">Ceratopteris richardii</name>
    <name type="common">Triangle waterfern</name>
    <dbReference type="NCBI Taxonomy" id="49495"/>
    <lineage>
        <taxon>Eukaryota</taxon>
        <taxon>Viridiplantae</taxon>
        <taxon>Streptophyta</taxon>
        <taxon>Embryophyta</taxon>
        <taxon>Tracheophyta</taxon>
        <taxon>Polypodiopsida</taxon>
        <taxon>Polypodiidae</taxon>
        <taxon>Polypodiales</taxon>
        <taxon>Pteridineae</taxon>
        <taxon>Pteridaceae</taxon>
        <taxon>Parkerioideae</taxon>
        <taxon>Ceratopteris</taxon>
    </lineage>
</organism>
<evidence type="ECO:0000256" key="7">
    <source>
        <dbReference type="RuleBase" id="RU003827"/>
    </source>
</evidence>
<evidence type="ECO:0000256" key="5">
    <source>
        <dbReference type="ARBA" id="ARBA00022989"/>
    </source>
</evidence>
<dbReference type="AlphaFoldDB" id="A0A8T2R4F6"/>
<dbReference type="InterPro" id="IPR009038">
    <property type="entry name" value="GOLD_dom"/>
</dbReference>
<evidence type="ECO:0000256" key="2">
    <source>
        <dbReference type="ARBA" id="ARBA00007104"/>
    </source>
</evidence>
<feature type="chain" id="PRO_5035822147" description="GOLD domain-containing protein" evidence="9">
    <location>
        <begin position="25"/>
        <end position="212"/>
    </location>
</feature>
<comment type="similarity">
    <text evidence="2 7">Belongs to the EMP24/GP25L family.</text>
</comment>
<dbReference type="OMA" id="YQIIFNN"/>
<sequence>MATTKKAACLLFIVFSILLFPVRAVRFVLQTEECFHQTVKYDGDLVHISFVVVRAENSWNYQHPIAGVDLTIEGPNQFRQEVYDKSSEKLEFVANLHGSYKFCLKNKSPYNEMIDLSVHVGHVPYYYEKAQNDHVNPLMDRITKLEEAIFSVQFEQHWLYAQTEQQAILNDSLSRRLVHRAFLEAVVLVGISVFQVYLLCRLFNKKLNSSRV</sequence>
<feature type="domain" description="GOLD" evidence="10">
    <location>
        <begin position="32"/>
        <end position="120"/>
    </location>
</feature>
<protein>
    <recommendedName>
        <fullName evidence="10">GOLD domain-containing protein</fullName>
    </recommendedName>
</protein>
<keyword evidence="12" id="KW-1185">Reference proteome</keyword>
<dbReference type="InterPro" id="IPR015720">
    <property type="entry name" value="Emp24-like"/>
</dbReference>
<accession>A0A8T2R4F6</accession>
<comment type="caution">
    <text evidence="11">The sequence shown here is derived from an EMBL/GenBank/DDBJ whole genome shotgun (WGS) entry which is preliminary data.</text>
</comment>
<evidence type="ECO:0000313" key="12">
    <source>
        <dbReference type="Proteomes" id="UP000825935"/>
    </source>
</evidence>
<keyword evidence="5 8" id="KW-1133">Transmembrane helix</keyword>
<dbReference type="GO" id="GO:0016020">
    <property type="term" value="C:membrane"/>
    <property type="evidence" value="ECO:0007669"/>
    <property type="project" value="UniProtKB-SubCell"/>
</dbReference>
<reference evidence="11" key="1">
    <citation type="submission" date="2021-08" db="EMBL/GenBank/DDBJ databases">
        <title>WGS assembly of Ceratopteris richardii.</title>
        <authorList>
            <person name="Marchant D.B."/>
            <person name="Chen G."/>
            <person name="Jenkins J."/>
            <person name="Shu S."/>
            <person name="Leebens-Mack J."/>
            <person name="Grimwood J."/>
            <person name="Schmutz J."/>
            <person name="Soltis P."/>
            <person name="Soltis D."/>
            <person name="Chen Z.-H."/>
        </authorList>
    </citation>
    <scope>NUCLEOTIDE SEQUENCE</scope>
    <source>
        <strain evidence="11">Whitten #5841</strain>
        <tissue evidence="11">Leaf</tissue>
    </source>
</reference>
<dbReference type="EMBL" id="CM035435">
    <property type="protein sequence ID" value="KAH7290638.1"/>
    <property type="molecule type" value="Genomic_DNA"/>
</dbReference>
<evidence type="ECO:0000313" key="11">
    <source>
        <dbReference type="EMBL" id="KAH7290638.1"/>
    </source>
</evidence>
<evidence type="ECO:0000256" key="4">
    <source>
        <dbReference type="ARBA" id="ARBA00022729"/>
    </source>
</evidence>
<evidence type="ECO:0000256" key="8">
    <source>
        <dbReference type="SAM" id="Phobius"/>
    </source>
</evidence>